<evidence type="ECO:0000313" key="3">
    <source>
        <dbReference type="Proteomes" id="UP000547510"/>
    </source>
</evidence>
<dbReference type="Proteomes" id="UP000547510">
    <property type="component" value="Unassembled WGS sequence"/>
</dbReference>
<feature type="domain" description="Dienelactone hydrolase" evidence="1">
    <location>
        <begin position="4"/>
        <end position="181"/>
    </location>
</feature>
<evidence type="ECO:0000313" key="2">
    <source>
        <dbReference type="EMBL" id="MBB5960132.1"/>
    </source>
</evidence>
<dbReference type="Gene3D" id="3.40.50.1820">
    <property type="entry name" value="alpha/beta hydrolase"/>
    <property type="match status" value="1"/>
</dbReference>
<dbReference type="InterPro" id="IPR029058">
    <property type="entry name" value="AB_hydrolase_fold"/>
</dbReference>
<protein>
    <submittedName>
        <fullName evidence="2">Dienelactone hydrolase</fullName>
    </submittedName>
</protein>
<dbReference type="SUPFAM" id="SSF53474">
    <property type="entry name" value="alpha/beta-Hydrolases"/>
    <property type="match status" value="1"/>
</dbReference>
<dbReference type="GO" id="GO:0016787">
    <property type="term" value="F:hydrolase activity"/>
    <property type="evidence" value="ECO:0007669"/>
    <property type="project" value="UniProtKB-KW"/>
</dbReference>
<accession>A0A841CNU9</accession>
<gene>
    <name evidence="2" type="ORF">FHS29_006755</name>
</gene>
<dbReference type="Pfam" id="PF01738">
    <property type="entry name" value="DLH"/>
    <property type="match status" value="1"/>
</dbReference>
<sequence length="188" mass="20479">MSTALVVAHEIFGPDKHIQRMAEAVRHPEWTVSTPNFLPGNEVFPLEQEERAYRRFTGELGVVAMAEALAEHAAGLRTDHHRVLCLGFSVGATAAWLAAAAFDSIVCVYGSRIRDYTGHRPRCPCLLVFAEQEPGSTPGEVVGGLAGPTVAVELYEARHGFCNEDSPHHHAVHSASVVRSARRFFHSG</sequence>
<dbReference type="PANTHER" id="PTHR46623:SF6">
    <property type="entry name" value="ALPHA_BETA-HYDROLASES SUPERFAMILY PROTEIN"/>
    <property type="match status" value="1"/>
</dbReference>
<keyword evidence="3" id="KW-1185">Reference proteome</keyword>
<dbReference type="AlphaFoldDB" id="A0A841CNU9"/>
<keyword evidence="2" id="KW-0378">Hydrolase</keyword>
<dbReference type="RefSeq" id="WP_184698009.1">
    <property type="nucleotide sequence ID" value="NZ_JACHJN010000014.1"/>
</dbReference>
<comment type="caution">
    <text evidence="2">The sequence shown here is derived from an EMBL/GenBank/DDBJ whole genome shotgun (WGS) entry which is preliminary data.</text>
</comment>
<organism evidence="2 3">
    <name type="scientific">Saccharothrix tamanrassetensis</name>
    <dbReference type="NCBI Taxonomy" id="1051531"/>
    <lineage>
        <taxon>Bacteria</taxon>
        <taxon>Bacillati</taxon>
        <taxon>Actinomycetota</taxon>
        <taxon>Actinomycetes</taxon>
        <taxon>Pseudonocardiales</taxon>
        <taxon>Pseudonocardiaceae</taxon>
        <taxon>Saccharothrix</taxon>
    </lineage>
</organism>
<dbReference type="InterPro" id="IPR051049">
    <property type="entry name" value="Dienelactone_hydrolase-like"/>
</dbReference>
<dbReference type="EMBL" id="JACHJN010000014">
    <property type="protein sequence ID" value="MBB5960132.1"/>
    <property type="molecule type" value="Genomic_DNA"/>
</dbReference>
<evidence type="ECO:0000259" key="1">
    <source>
        <dbReference type="Pfam" id="PF01738"/>
    </source>
</evidence>
<dbReference type="PANTHER" id="PTHR46623">
    <property type="entry name" value="CARBOXYMETHYLENEBUTENOLIDASE-RELATED"/>
    <property type="match status" value="1"/>
</dbReference>
<proteinExistence type="predicted"/>
<dbReference type="InterPro" id="IPR002925">
    <property type="entry name" value="Dienelactn_hydro"/>
</dbReference>
<reference evidence="2 3" key="1">
    <citation type="submission" date="2020-08" db="EMBL/GenBank/DDBJ databases">
        <title>Genomic Encyclopedia of Type Strains, Phase III (KMG-III): the genomes of soil and plant-associated and newly described type strains.</title>
        <authorList>
            <person name="Whitman W."/>
        </authorList>
    </citation>
    <scope>NUCLEOTIDE SEQUENCE [LARGE SCALE GENOMIC DNA]</scope>
    <source>
        <strain evidence="2 3">CECT 8640</strain>
    </source>
</reference>
<name>A0A841CNU9_9PSEU</name>